<proteinExistence type="predicted"/>
<dbReference type="AlphaFoldDB" id="A0A0K2V7H0"/>
<accession>A0A0K2V7H0</accession>
<organism evidence="1">
    <name type="scientific">Lepeophtheirus salmonis</name>
    <name type="common">Salmon louse</name>
    <name type="synonym">Caligus salmonis</name>
    <dbReference type="NCBI Taxonomy" id="72036"/>
    <lineage>
        <taxon>Eukaryota</taxon>
        <taxon>Metazoa</taxon>
        <taxon>Ecdysozoa</taxon>
        <taxon>Arthropoda</taxon>
        <taxon>Crustacea</taxon>
        <taxon>Multicrustacea</taxon>
        <taxon>Hexanauplia</taxon>
        <taxon>Copepoda</taxon>
        <taxon>Siphonostomatoida</taxon>
        <taxon>Caligidae</taxon>
        <taxon>Lepeophtheirus</taxon>
    </lineage>
</organism>
<protein>
    <submittedName>
        <fullName evidence="1">Uncharacterized protein</fullName>
    </submittedName>
</protein>
<sequence>MKLSLSFYKGSFCYSALLQGTKKIVRFHSNPLGKLN</sequence>
<name>A0A0K2V7H0_LEPSM</name>
<dbReference type="EMBL" id="HACA01028751">
    <property type="protein sequence ID" value="CDW46112.1"/>
    <property type="molecule type" value="Transcribed_RNA"/>
</dbReference>
<evidence type="ECO:0000313" key="1">
    <source>
        <dbReference type="EMBL" id="CDW46112.1"/>
    </source>
</evidence>
<reference evidence="1" key="1">
    <citation type="submission" date="2014-05" db="EMBL/GenBank/DDBJ databases">
        <authorList>
            <person name="Chronopoulou M."/>
        </authorList>
    </citation>
    <scope>NUCLEOTIDE SEQUENCE</scope>
    <source>
        <tissue evidence="1">Whole organism</tissue>
    </source>
</reference>